<dbReference type="Proteomes" id="UP000319700">
    <property type="component" value="Unassembled WGS sequence"/>
</dbReference>
<feature type="transmembrane region" description="Helical" evidence="1">
    <location>
        <begin position="12"/>
        <end position="29"/>
    </location>
</feature>
<dbReference type="AlphaFoldDB" id="A0A502E8K0"/>
<dbReference type="EMBL" id="RCZH01000022">
    <property type="protein sequence ID" value="TPG33299.1"/>
    <property type="molecule type" value="Genomic_DNA"/>
</dbReference>
<keyword evidence="1" id="KW-1133">Transmembrane helix</keyword>
<evidence type="ECO:0000256" key="1">
    <source>
        <dbReference type="SAM" id="Phobius"/>
    </source>
</evidence>
<keyword evidence="1" id="KW-0812">Transmembrane</keyword>
<accession>A0A502E8K0</accession>
<comment type="caution">
    <text evidence="2">The sequence shown here is derived from an EMBL/GenBank/DDBJ whole genome shotgun (WGS) entry which is preliminary data.</text>
</comment>
<gene>
    <name evidence="2" type="ORF">EAH81_24550</name>
</gene>
<keyword evidence="3" id="KW-1185">Reference proteome</keyword>
<evidence type="ECO:0000313" key="2">
    <source>
        <dbReference type="EMBL" id="TPG33299.1"/>
    </source>
</evidence>
<name>A0A502E8K0_9FLAO</name>
<proteinExistence type="predicted"/>
<sequence>MSYHSGKDGGMLTGLQMIVILSSIYFLVLSKRNKIIFLFVGFMIGVLSFLISYFVAYGFLNYDDIYCYLFAMIIFIVSFHLIERRRETWKKLKVNDINN</sequence>
<protein>
    <submittedName>
        <fullName evidence="2">Uncharacterized protein</fullName>
    </submittedName>
</protein>
<organism evidence="2 3">
    <name type="scientific">Flavobacterium pectinovorum</name>
    <dbReference type="NCBI Taxonomy" id="29533"/>
    <lineage>
        <taxon>Bacteria</taxon>
        <taxon>Pseudomonadati</taxon>
        <taxon>Bacteroidota</taxon>
        <taxon>Flavobacteriia</taxon>
        <taxon>Flavobacteriales</taxon>
        <taxon>Flavobacteriaceae</taxon>
        <taxon>Flavobacterium</taxon>
    </lineage>
</organism>
<keyword evidence="1" id="KW-0472">Membrane</keyword>
<evidence type="ECO:0000313" key="3">
    <source>
        <dbReference type="Proteomes" id="UP000319700"/>
    </source>
</evidence>
<feature type="transmembrane region" description="Helical" evidence="1">
    <location>
        <begin position="65"/>
        <end position="82"/>
    </location>
</feature>
<feature type="transmembrane region" description="Helical" evidence="1">
    <location>
        <begin position="36"/>
        <end position="59"/>
    </location>
</feature>
<reference evidence="2 3" key="1">
    <citation type="journal article" date="2019" name="Environ. Microbiol.">
        <title>Species interactions and distinct microbial communities in high Arctic permafrost affected cryosols are associated with the CH4 and CO2 gas fluxes.</title>
        <authorList>
            <person name="Altshuler I."/>
            <person name="Hamel J."/>
            <person name="Turney S."/>
            <person name="Magnuson E."/>
            <person name="Levesque R."/>
            <person name="Greer C."/>
            <person name="Whyte L.G."/>
        </authorList>
    </citation>
    <scope>NUCLEOTIDE SEQUENCE [LARGE SCALE GENOMIC DNA]</scope>
    <source>
        <strain evidence="2 3">42</strain>
    </source>
</reference>